<evidence type="ECO:0000256" key="4">
    <source>
        <dbReference type="ARBA" id="ARBA00022723"/>
    </source>
</evidence>
<gene>
    <name evidence="13" type="ORF">F8R14_09210</name>
</gene>
<evidence type="ECO:0000256" key="10">
    <source>
        <dbReference type="RuleBase" id="RU003983"/>
    </source>
</evidence>
<name>A0A833CAB3_9FIRM</name>
<dbReference type="CDD" id="cd07337">
    <property type="entry name" value="M48B_HtpX_like"/>
    <property type="match status" value="1"/>
</dbReference>
<dbReference type="PANTHER" id="PTHR43221:SF2">
    <property type="entry name" value="PROTEASE HTPX HOMOLOG"/>
    <property type="match status" value="1"/>
</dbReference>
<dbReference type="Proteomes" id="UP000434554">
    <property type="component" value="Unassembled WGS sequence"/>
</dbReference>
<dbReference type="Gene3D" id="3.30.2010.10">
    <property type="entry name" value="Metalloproteases ('zincins'), catalytic domain"/>
    <property type="match status" value="1"/>
</dbReference>
<accession>A0A833CAB3</accession>
<dbReference type="InterPro" id="IPR001915">
    <property type="entry name" value="Peptidase_M48"/>
</dbReference>
<protein>
    <submittedName>
        <fullName evidence="13">M48 family metalloprotease</fullName>
    </submittedName>
</protein>
<dbReference type="AlphaFoldDB" id="A0A833CAB3"/>
<reference evidence="13 14" key="1">
    <citation type="submission" date="2019-09" db="EMBL/GenBank/DDBJ databases">
        <title>Draft genome sequence of 3 type strains from the CCUG.</title>
        <authorList>
            <person name="Pineiro-Iglesias B."/>
            <person name="Tunovic T."/>
            <person name="Unosson C."/>
            <person name="Inganas E."/>
            <person name="Ohlen M."/>
            <person name="Cardew S."/>
            <person name="Jensie-Markopoulos S."/>
            <person name="Salva-Serra F."/>
            <person name="Jaen-Luchoro D."/>
            <person name="Karlsson R."/>
            <person name="Svensson-Stadler L."/>
            <person name="Chun J."/>
            <person name="Moore E."/>
        </authorList>
    </citation>
    <scope>NUCLEOTIDE SEQUENCE [LARGE SCALE GENOMIC DNA]</scope>
    <source>
        <strain evidence="13 14">CCUG 65427</strain>
    </source>
</reference>
<keyword evidence="3 11" id="KW-0812">Transmembrane</keyword>
<dbReference type="PANTHER" id="PTHR43221">
    <property type="entry name" value="PROTEASE HTPX"/>
    <property type="match status" value="1"/>
</dbReference>
<evidence type="ECO:0000313" key="14">
    <source>
        <dbReference type="Proteomes" id="UP000434554"/>
    </source>
</evidence>
<comment type="caution">
    <text evidence="13">The sequence shown here is derived from an EMBL/GenBank/DDBJ whole genome shotgun (WGS) entry which is preliminary data.</text>
</comment>
<evidence type="ECO:0000259" key="12">
    <source>
        <dbReference type="Pfam" id="PF01435"/>
    </source>
</evidence>
<organism evidence="13 14">
    <name type="scientific">Veillonella seminalis</name>
    <dbReference type="NCBI Taxonomy" id="1502943"/>
    <lineage>
        <taxon>Bacteria</taxon>
        <taxon>Bacillati</taxon>
        <taxon>Bacillota</taxon>
        <taxon>Negativicutes</taxon>
        <taxon>Veillonellales</taxon>
        <taxon>Veillonellaceae</taxon>
        <taxon>Veillonella</taxon>
    </lineage>
</organism>
<evidence type="ECO:0000256" key="3">
    <source>
        <dbReference type="ARBA" id="ARBA00022692"/>
    </source>
</evidence>
<dbReference type="EMBL" id="WBKH01000010">
    <property type="protein sequence ID" value="KAB1477166.1"/>
    <property type="molecule type" value="Genomic_DNA"/>
</dbReference>
<evidence type="ECO:0000256" key="9">
    <source>
        <dbReference type="ARBA" id="ARBA00023136"/>
    </source>
</evidence>
<evidence type="ECO:0000256" key="2">
    <source>
        <dbReference type="ARBA" id="ARBA00022670"/>
    </source>
</evidence>
<keyword evidence="6 10" id="KW-0862">Zinc</keyword>
<keyword evidence="9 11" id="KW-0472">Membrane</keyword>
<dbReference type="GO" id="GO:0004222">
    <property type="term" value="F:metalloendopeptidase activity"/>
    <property type="evidence" value="ECO:0007669"/>
    <property type="project" value="InterPro"/>
</dbReference>
<evidence type="ECO:0000313" key="13">
    <source>
        <dbReference type="EMBL" id="KAB1477166.1"/>
    </source>
</evidence>
<keyword evidence="5 10" id="KW-0378">Hydrolase</keyword>
<comment type="cofactor">
    <cofactor evidence="10">
        <name>Zn(2+)</name>
        <dbReference type="ChEBI" id="CHEBI:29105"/>
    </cofactor>
    <text evidence="10">Binds 1 zinc ion per subunit.</text>
</comment>
<evidence type="ECO:0000256" key="6">
    <source>
        <dbReference type="ARBA" id="ARBA00022833"/>
    </source>
</evidence>
<evidence type="ECO:0000256" key="1">
    <source>
        <dbReference type="ARBA" id="ARBA00022475"/>
    </source>
</evidence>
<feature type="transmembrane region" description="Helical" evidence="11">
    <location>
        <begin position="12"/>
        <end position="36"/>
    </location>
</feature>
<comment type="similarity">
    <text evidence="10">Belongs to the peptidase M48 family.</text>
</comment>
<dbReference type="GO" id="GO:0046872">
    <property type="term" value="F:metal ion binding"/>
    <property type="evidence" value="ECO:0007669"/>
    <property type="project" value="UniProtKB-KW"/>
</dbReference>
<proteinExistence type="inferred from homology"/>
<keyword evidence="4" id="KW-0479">Metal-binding</keyword>
<evidence type="ECO:0000256" key="5">
    <source>
        <dbReference type="ARBA" id="ARBA00022801"/>
    </source>
</evidence>
<evidence type="ECO:0000256" key="11">
    <source>
        <dbReference type="SAM" id="Phobius"/>
    </source>
</evidence>
<dbReference type="Pfam" id="PF01435">
    <property type="entry name" value="Peptidase_M48"/>
    <property type="match status" value="1"/>
</dbReference>
<feature type="domain" description="Peptidase M48" evidence="12">
    <location>
        <begin position="113"/>
        <end position="314"/>
    </location>
</feature>
<dbReference type="InterPro" id="IPR050083">
    <property type="entry name" value="HtpX_protease"/>
</dbReference>
<feature type="transmembrane region" description="Helical" evidence="11">
    <location>
        <begin position="193"/>
        <end position="212"/>
    </location>
</feature>
<keyword evidence="2 10" id="KW-0645">Protease</keyword>
<dbReference type="GO" id="GO:0006508">
    <property type="term" value="P:proteolysis"/>
    <property type="evidence" value="ECO:0007669"/>
    <property type="project" value="UniProtKB-KW"/>
</dbReference>
<sequence>MFLGENRQKGIGMGFLLLIITGLIYGAVASVILFFIDWIIGLFGTPTILEQPFIVDILQRLGLPVESFTICCVWVALFFLTSIILFQLPPIQGLFLKFKNISKPQGDLAVYLNNCWSDVCRRAGVDPDRYTLYVQHSKQINAFALGHNRVVVLMGLIDEMNEYELKGILAHELSHLVHRDTTYGMTSAAMLNVYNAIIIAFELLMLIITTVYNVLRYIPFINILAVVFMAIVIFIRFIVRILHSLANFGYVLLAPFGSRIAEYRADRFAHELGLGQALASALAKLTRYGDTEGFINQLVSDHPPLRKRVAKLYELSQQG</sequence>
<feature type="transmembrane region" description="Helical" evidence="11">
    <location>
        <begin position="218"/>
        <end position="239"/>
    </location>
</feature>
<evidence type="ECO:0000256" key="7">
    <source>
        <dbReference type="ARBA" id="ARBA00022989"/>
    </source>
</evidence>
<keyword evidence="8 10" id="KW-0482">Metalloprotease</keyword>
<keyword evidence="1" id="KW-1003">Cell membrane</keyword>
<keyword evidence="7 11" id="KW-1133">Transmembrane helix</keyword>
<evidence type="ECO:0000256" key="8">
    <source>
        <dbReference type="ARBA" id="ARBA00023049"/>
    </source>
</evidence>
<feature type="transmembrane region" description="Helical" evidence="11">
    <location>
        <begin position="67"/>
        <end position="88"/>
    </location>
</feature>